<evidence type="ECO:0000256" key="5">
    <source>
        <dbReference type="ARBA" id="ARBA00022729"/>
    </source>
</evidence>
<dbReference type="AlphaFoldDB" id="A0A3N2PP54"/>
<dbReference type="OrthoDB" id="5271017at2759"/>
<evidence type="ECO:0000256" key="2">
    <source>
        <dbReference type="ARBA" id="ARBA00004613"/>
    </source>
</evidence>
<dbReference type="GO" id="GO:0005576">
    <property type="term" value="C:extracellular region"/>
    <property type="evidence" value="ECO:0007669"/>
    <property type="project" value="UniProtKB-SubCell"/>
</dbReference>
<dbReference type="EC" id="1.14.99.56" evidence="15"/>
<sequence>MKTAALLSLASAASAHYVFPSVSIGGQSASNWEVVRQTANFQSTGPVENVSSPQIKCYELNGSGPWSDTGVLNVQAGASVSFTSSPPIFHEGPALAYLAKVPAGTDVTQWDGSGAVWFKIWQDEPTITSSSITFPTMNSASIDFSLPSCLENGQYLLRVEHIALHVAGAPQFYLSCAQINVSGGSGGYSPAGMLSFPGAYSANDPGLTANIYWPIPTSYTAPGGPVGSC</sequence>
<protein>
    <recommendedName>
        <fullName evidence="15">lytic cellulose monooxygenase (C4-dehydrogenating)</fullName>
        <ecNumber evidence="15">1.14.99.56</ecNumber>
    </recommendedName>
</protein>
<dbReference type="EMBL" id="ML119059">
    <property type="protein sequence ID" value="ROT36307.1"/>
    <property type="molecule type" value="Genomic_DNA"/>
</dbReference>
<keyword evidence="11" id="KW-0119">Carbohydrate metabolism</keyword>
<organism evidence="18 19">
    <name type="scientific">Sodiomyces alkalinus (strain CBS 110278 / VKM F-3762 / F11)</name>
    <name type="common">Alkaliphilic filamentous fungus</name>
    <dbReference type="NCBI Taxonomy" id="1314773"/>
    <lineage>
        <taxon>Eukaryota</taxon>
        <taxon>Fungi</taxon>
        <taxon>Dikarya</taxon>
        <taxon>Ascomycota</taxon>
        <taxon>Pezizomycotina</taxon>
        <taxon>Sordariomycetes</taxon>
        <taxon>Hypocreomycetidae</taxon>
        <taxon>Glomerellales</taxon>
        <taxon>Plectosphaerellaceae</taxon>
        <taxon>Sodiomyces</taxon>
    </lineage>
</organism>
<dbReference type="GO" id="GO:0046872">
    <property type="term" value="F:metal ion binding"/>
    <property type="evidence" value="ECO:0007669"/>
    <property type="project" value="UniProtKB-KW"/>
</dbReference>
<feature type="chain" id="PRO_5018303937" description="lytic cellulose monooxygenase (C4-dehydrogenating)" evidence="16">
    <location>
        <begin position="16"/>
        <end position="229"/>
    </location>
</feature>
<keyword evidence="3" id="KW-0964">Secreted</keyword>
<accession>A0A3N2PP54</accession>
<dbReference type="PANTHER" id="PTHR33353:SF10">
    <property type="entry name" value="ENDO-BETA-1,4-GLUCANASE D"/>
    <property type="match status" value="1"/>
</dbReference>
<keyword evidence="19" id="KW-1185">Reference proteome</keyword>
<keyword evidence="4" id="KW-0479">Metal-binding</keyword>
<comment type="catalytic activity">
    <reaction evidence="14">
        <text>[(1-&gt;4)-beta-D-glucosyl]n+m + reduced acceptor + O2 = 4-dehydro-beta-D-glucosyl-[(1-&gt;4)-beta-D-glucosyl]n-1 + [(1-&gt;4)-beta-D-glucosyl]m + acceptor + H2O.</text>
        <dbReference type="EC" id="1.14.99.56"/>
    </reaction>
</comment>
<dbReference type="PANTHER" id="PTHR33353">
    <property type="entry name" value="PUTATIVE (AFU_ORTHOLOGUE AFUA_1G12560)-RELATED"/>
    <property type="match status" value="1"/>
</dbReference>
<dbReference type="CDD" id="cd21175">
    <property type="entry name" value="LPMO_AA9"/>
    <property type="match status" value="1"/>
</dbReference>
<evidence type="ECO:0000256" key="13">
    <source>
        <dbReference type="ARBA" id="ARBA00044502"/>
    </source>
</evidence>
<dbReference type="GeneID" id="39577340"/>
<name>A0A3N2PP54_SODAK</name>
<keyword evidence="5 16" id="KW-0732">Signal</keyword>
<dbReference type="Pfam" id="PF03443">
    <property type="entry name" value="AA9"/>
    <property type="match status" value="1"/>
</dbReference>
<evidence type="ECO:0000256" key="1">
    <source>
        <dbReference type="ARBA" id="ARBA00001973"/>
    </source>
</evidence>
<keyword evidence="12" id="KW-0624">Polysaccharide degradation</keyword>
<evidence type="ECO:0000259" key="17">
    <source>
        <dbReference type="Pfam" id="PF03443"/>
    </source>
</evidence>
<dbReference type="RefSeq" id="XP_028464113.1">
    <property type="nucleotide sequence ID" value="XM_028608862.1"/>
</dbReference>
<dbReference type="GO" id="GO:0004497">
    <property type="term" value="F:monooxygenase activity"/>
    <property type="evidence" value="ECO:0007669"/>
    <property type="project" value="UniProtKB-KW"/>
</dbReference>
<dbReference type="Proteomes" id="UP000272025">
    <property type="component" value="Unassembled WGS sequence"/>
</dbReference>
<evidence type="ECO:0000256" key="7">
    <source>
        <dbReference type="ARBA" id="ARBA00023002"/>
    </source>
</evidence>
<evidence type="ECO:0000256" key="9">
    <source>
        <dbReference type="ARBA" id="ARBA00023033"/>
    </source>
</evidence>
<evidence type="ECO:0000256" key="11">
    <source>
        <dbReference type="ARBA" id="ARBA00023277"/>
    </source>
</evidence>
<evidence type="ECO:0000256" key="6">
    <source>
        <dbReference type="ARBA" id="ARBA00023001"/>
    </source>
</evidence>
<evidence type="ECO:0000256" key="10">
    <source>
        <dbReference type="ARBA" id="ARBA00023157"/>
    </source>
</evidence>
<comment type="similarity">
    <text evidence="13">Belongs to the polysaccharide monooxygenase AA9 family.</text>
</comment>
<evidence type="ECO:0000313" key="18">
    <source>
        <dbReference type="EMBL" id="ROT36307.1"/>
    </source>
</evidence>
<gene>
    <name evidence="18" type="ORF">SODALDRAFT_299070</name>
</gene>
<evidence type="ECO:0000256" key="16">
    <source>
        <dbReference type="SAM" id="SignalP"/>
    </source>
</evidence>
<dbReference type="InterPro" id="IPR005103">
    <property type="entry name" value="AA9_LPMO"/>
</dbReference>
<feature type="domain" description="Auxiliary Activity family 9 catalytic" evidence="17">
    <location>
        <begin position="16"/>
        <end position="219"/>
    </location>
</feature>
<keyword evidence="8" id="KW-0186">Copper</keyword>
<dbReference type="InterPro" id="IPR049892">
    <property type="entry name" value="AA9"/>
</dbReference>
<evidence type="ECO:0000256" key="4">
    <source>
        <dbReference type="ARBA" id="ARBA00022723"/>
    </source>
</evidence>
<feature type="signal peptide" evidence="16">
    <location>
        <begin position="1"/>
        <end position="15"/>
    </location>
</feature>
<evidence type="ECO:0000256" key="15">
    <source>
        <dbReference type="ARBA" id="ARBA00047174"/>
    </source>
</evidence>
<keyword evidence="7" id="KW-0560">Oxidoreductase</keyword>
<comment type="subcellular location">
    <subcellularLocation>
        <location evidence="2">Secreted</location>
    </subcellularLocation>
</comment>
<dbReference type="GO" id="GO:0030245">
    <property type="term" value="P:cellulose catabolic process"/>
    <property type="evidence" value="ECO:0007669"/>
    <property type="project" value="UniProtKB-KW"/>
</dbReference>
<proteinExistence type="inferred from homology"/>
<evidence type="ECO:0000256" key="12">
    <source>
        <dbReference type="ARBA" id="ARBA00023326"/>
    </source>
</evidence>
<keyword evidence="10" id="KW-1015">Disulfide bond</keyword>
<evidence type="ECO:0000256" key="14">
    <source>
        <dbReference type="ARBA" id="ARBA00045077"/>
    </source>
</evidence>
<comment type="cofactor">
    <cofactor evidence="1">
        <name>Cu(2+)</name>
        <dbReference type="ChEBI" id="CHEBI:29036"/>
    </cofactor>
</comment>
<evidence type="ECO:0000313" key="19">
    <source>
        <dbReference type="Proteomes" id="UP000272025"/>
    </source>
</evidence>
<keyword evidence="9" id="KW-0503">Monooxygenase</keyword>
<reference evidence="18 19" key="1">
    <citation type="journal article" date="2018" name="Mol. Ecol.">
        <title>The obligate alkalophilic soda-lake fungus Sodiomyces alkalinus has shifted to a protein diet.</title>
        <authorList>
            <person name="Grum-Grzhimaylo A.A."/>
            <person name="Falkoski D.L."/>
            <person name="van den Heuvel J."/>
            <person name="Valero-Jimenez C.A."/>
            <person name="Min B."/>
            <person name="Choi I.G."/>
            <person name="Lipzen A."/>
            <person name="Daum C.G."/>
            <person name="Aanen D.K."/>
            <person name="Tsang A."/>
            <person name="Henrissat B."/>
            <person name="Bilanenko E.N."/>
            <person name="de Vries R.P."/>
            <person name="van Kan J.A.L."/>
            <person name="Grigoriev I.V."/>
            <person name="Debets A.J.M."/>
        </authorList>
    </citation>
    <scope>NUCLEOTIDE SEQUENCE [LARGE SCALE GENOMIC DNA]</scope>
    <source>
        <strain evidence="18 19">F11</strain>
    </source>
</reference>
<evidence type="ECO:0000256" key="8">
    <source>
        <dbReference type="ARBA" id="ARBA00023008"/>
    </source>
</evidence>
<dbReference type="STRING" id="1314773.A0A3N2PP54"/>
<dbReference type="Gene3D" id="2.70.50.70">
    <property type="match status" value="1"/>
</dbReference>
<keyword evidence="6" id="KW-0136">Cellulose degradation</keyword>
<evidence type="ECO:0000256" key="3">
    <source>
        <dbReference type="ARBA" id="ARBA00022525"/>
    </source>
</evidence>